<evidence type="ECO:0000256" key="1">
    <source>
        <dbReference type="SAM" id="MobiDB-lite"/>
    </source>
</evidence>
<reference evidence="4" key="1">
    <citation type="submission" date="2015-11" db="EMBL/GenBank/DDBJ databases">
        <authorList>
            <person name="Dugat-Bony E."/>
        </authorList>
    </citation>
    <scope>NUCLEOTIDE SEQUENCE [LARGE SCALE GENOMIC DNA]</scope>
    <source>
        <strain evidence="4">Mu292</strain>
    </source>
</reference>
<organism evidence="2 4">
    <name type="scientific">Corynebacterium variabile</name>
    <dbReference type="NCBI Taxonomy" id="1727"/>
    <lineage>
        <taxon>Bacteria</taxon>
        <taxon>Bacillati</taxon>
        <taxon>Actinomycetota</taxon>
        <taxon>Actinomycetes</taxon>
        <taxon>Mycobacteriales</taxon>
        <taxon>Corynebacteriaceae</taxon>
        <taxon>Corynebacterium</taxon>
    </lineage>
</organism>
<proteinExistence type="predicted"/>
<evidence type="ECO:0000313" key="5">
    <source>
        <dbReference type="Proteomes" id="UP000319986"/>
    </source>
</evidence>
<name>A0A0X2NJG9_9CORY</name>
<gene>
    <name evidence="3" type="ORF">CVA01_20150</name>
    <name evidence="2" type="ORF">CVAR292_00974</name>
</gene>
<evidence type="ECO:0000313" key="3">
    <source>
        <dbReference type="EMBL" id="GEC86701.1"/>
    </source>
</evidence>
<evidence type="ECO:0000313" key="2">
    <source>
        <dbReference type="EMBL" id="CUU65642.1"/>
    </source>
</evidence>
<feature type="region of interest" description="Disordered" evidence="1">
    <location>
        <begin position="1"/>
        <end position="49"/>
    </location>
</feature>
<reference evidence="2" key="2">
    <citation type="submission" date="2015-11" db="EMBL/GenBank/DDBJ databases">
        <authorList>
            <person name="Zhang Y."/>
            <person name="Guo Z."/>
        </authorList>
    </citation>
    <scope>NUCLEOTIDE SEQUENCE [LARGE SCALE GENOMIC DNA]</scope>
    <source>
        <strain evidence="2">Mu292</strain>
    </source>
</reference>
<reference evidence="3 5" key="3">
    <citation type="submission" date="2019-06" db="EMBL/GenBank/DDBJ databases">
        <title>Whole genome shotgun sequence of Corynebacterium variabile NBRC 15286.</title>
        <authorList>
            <person name="Hosoyama A."/>
            <person name="Uohara A."/>
            <person name="Ohji S."/>
            <person name="Ichikawa N."/>
        </authorList>
    </citation>
    <scope>NUCLEOTIDE SEQUENCE [LARGE SCALE GENOMIC DNA]</scope>
    <source>
        <strain evidence="3 5">NBRC 15286</strain>
    </source>
</reference>
<accession>A0A0X2NJG9</accession>
<sequence>MGDALLHGVPPQGVLETLDGGALEEIEQLSNPEVATPATPEASADSSAR</sequence>
<evidence type="ECO:0000313" key="4">
    <source>
        <dbReference type="Proteomes" id="UP000182498"/>
    </source>
</evidence>
<dbReference type="Proteomes" id="UP000319986">
    <property type="component" value="Unassembled WGS sequence"/>
</dbReference>
<protein>
    <submittedName>
        <fullName evidence="2">Uncharacterized protein</fullName>
    </submittedName>
</protein>
<dbReference type="GeneID" id="82889087"/>
<keyword evidence="4" id="KW-1185">Reference proteome</keyword>
<dbReference type="Proteomes" id="UP000182498">
    <property type="component" value="Unassembled WGS sequence"/>
</dbReference>
<dbReference type="EMBL" id="FAUH01000005">
    <property type="protein sequence ID" value="CUU65642.1"/>
    <property type="molecule type" value="Genomic_DNA"/>
</dbReference>
<dbReference type="RefSeq" id="WP_158307490.1">
    <property type="nucleotide sequence ID" value="NZ_BJNT01000015.1"/>
</dbReference>
<dbReference type="EMBL" id="BJNT01000015">
    <property type="protein sequence ID" value="GEC86701.1"/>
    <property type="molecule type" value="Genomic_DNA"/>
</dbReference>
<dbReference type="AlphaFoldDB" id="A0A0X2NJG9"/>